<accession>A0AAQ3RBQ7</accession>
<feature type="domain" description="ATP adenylyltransferase C-terminal" evidence="1">
    <location>
        <begin position="178"/>
        <end position="291"/>
    </location>
</feature>
<dbReference type="InterPro" id="IPR043171">
    <property type="entry name" value="Ap4A_phos1/2-like"/>
</dbReference>
<evidence type="ECO:0000313" key="4">
    <source>
        <dbReference type="Proteomes" id="UP001303373"/>
    </source>
</evidence>
<organism evidence="3 4">
    <name type="scientific">Acrodontium crateriforme</name>
    <dbReference type="NCBI Taxonomy" id="150365"/>
    <lineage>
        <taxon>Eukaryota</taxon>
        <taxon>Fungi</taxon>
        <taxon>Dikarya</taxon>
        <taxon>Ascomycota</taxon>
        <taxon>Pezizomycotina</taxon>
        <taxon>Dothideomycetes</taxon>
        <taxon>Dothideomycetidae</taxon>
        <taxon>Mycosphaerellales</taxon>
        <taxon>Teratosphaeriaceae</taxon>
        <taxon>Acrodontium</taxon>
    </lineage>
</organism>
<dbReference type="SUPFAM" id="SSF54197">
    <property type="entry name" value="HIT-like"/>
    <property type="match status" value="1"/>
</dbReference>
<dbReference type="Pfam" id="PF09830">
    <property type="entry name" value="ATP_transf"/>
    <property type="match status" value="1"/>
</dbReference>
<evidence type="ECO:0008006" key="5">
    <source>
        <dbReference type="Google" id="ProtNLM"/>
    </source>
</evidence>
<dbReference type="InterPro" id="IPR036265">
    <property type="entry name" value="HIT-like_sf"/>
</dbReference>
<dbReference type="GO" id="GO:0005524">
    <property type="term" value="F:ATP binding"/>
    <property type="evidence" value="ECO:0007669"/>
    <property type="project" value="InterPro"/>
</dbReference>
<dbReference type="Gene3D" id="3.30.428.70">
    <property type="match status" value="1"/>
</dbReference>
<dbReference type="Proteomes" id="UP001303373">
    <property type="component" value="Chromosome 11"/>
</dbReference>
<protein>
    <recommendedName>
        <fullName evidence="5">ATP adenylyltransferase</fullName>
    </recommendedName>
</protein>
<dbReference type="PANTHER" id="PTHR38420">
    <property type="entry name" value="AP-4-A PHOSPHORYLASE II"/>
    <property type="match status" value="1"/>
</dbReference>
<dbReference type="InterPro" id="IPR009163">
    <property type="entry name" value="Ap4A_phos1/2"/>
</dbReference>
<sequence length="293" mass="32891">MDESALIDTFDRLVKSGVVSYNSNPEIVKHETENLIVQFLFTPALAKKPMVQDHSSETAEEENSGRLPGGDIGITVFKLCDIGNDHVLIINKFSFARPHLMLLTSNGYRRQYEVLDSSDIEALWSALNAVGPRAEYVAFYNCGQDGGCSRLHKHMQLMPKPDNTFAAFLEPGSQRKEPKVPFHWFYHRFDDEYITSTTVHEVYSDLFKQAKGAYESRNNVVKNIAPGAACPHNMIMTRNWMVIIPRQRAAAQGLAGANAMGMLGYLAMATREEIDGWLEMGPEKVLKEVGVYK</sequence>
<dbReference type="Pfam" id="PF19327">
    <property type="entry name" value="Ap4A_phos_N"/>
    <property type="match status" value="1"/>
</dbReference>
<dbReference type="EMBL" id="CP138590">
    <property type="protein sequence ID" value="WPH03811.1"/>
    <property type="molecule type" value="Genomic_DNA"/>
</dbReference>
<evidence type="ECO:0000313" key="3">
    <source>
        <dbReference type="EMBL" id="WPH03811.1"/>
    </source>
</evidence>
<feature type="domain" description="Ap4A phosphorylase 1/2 N-terminal" evidence="2">
    <location>
        <begin position="78"/>
        <end position="161"/>
    </location>
</feature>
<dbReference type="AlphaFoldDB" id="A0AAQ3RBQ7"/>
<keyword evidence="4" id="KW-1185">Reference proteome</keyword>
<name>A0AAQ3RBQ7_9PEZI</name>
<evidence type="ECO:0000259" key="1">
    <source>
        <dbReference type="Pfam" id="PF09830"/>
    </source>
</evidence>
<evidence type="ECO:0000259" key="2">
    <source>
        <dbReference type="Pfam" id="PF19327"/>
    </source>
</evidence>
<dbReference type="GO" id="GO:0009117">
    <property type="term" value="P:nucleotide metabolic process"/>
    <property type="evidence" value="ECO:0007669"/>
    <property type="project" value="InterPro"/>
</dbReference>
<dbReference type="InterPro" id="IPR045759">
    <property type="entry name" value="Ap4A_phos1/2_N"/>
</dbReference>
<dbReference type="InterPro" id="IPR019200">
    <property type="entry name" value="ATP_adenylylTrfase_C"/>
</dbReference>
<reference evidence="3 4" key="1">
    <citation type="submission" date="2023-11" db="EMBL/GenBank/DDBJ databases">
        <title>An acidophilic fungus is an integral part of prey digestion in a carnivorous sundew plant.</title>
        <authorList>
            <person name="Tsai I.J."/>
        </authorList>
    </citation>
    <scope>NUCLEOTIDE SEQUENCE [LARGE SCALE GENOMIC DNA]</scope>
    <source>
        <strain evidence="3">169a</strain>
    </source>
</reference>
<proteinExistence type="predicted"/>
<dbReference type="PANTHER" id="PTHR38420:SF1">
    <property type="entry name" value="PUTATIVE (AFU_ORTHOLOGUE AFUA_5G14690)-RELATED"/>
    <property type="match status" value="1"/>
</dbReference>
<dbReference type="GO" id="GO:0003877">
    <property type="term" value="F:ATP:ADP adenylyltransferase activity"/>
    <property type="evidence" value="ECO:0007669"/>
    <property type="project" value="InterPro"/>
</dbReference>
<gene>
    <name evidence="3" type="ORF">R9X50_00669400</name>
</gene>